<name>A0AAW6U4J6_9BACT</name>
<dbReference type="EMBL" id="JASCXX010000022">
    <property type="protein sequence ID" value="MDI6450594.1"/>
    <property type="molecule type" value="Genomic_DNA"/>
</dbReference>
<proteinExistence type="predicted"/>
<gene>
    <name evidence="1" type="ORF">QJ522_16170</name>
</gene>
<keyword evidence="2" id="KW-1185">Reference proteome</keyword>
<organism evidence="1 2">
    <name type="scientific">Anaerobaca lacustris</name>
    <dbReference type="NCBI Taxonomy" id="3044600"/>
    <lineage>
        <taxon>Bacteria</taxon>
        <taxon>Pseudomonadati</taxon>
        <taxon>Planctomycetota</taxon>
        <taxon>Phycisphaerae</taxon>
        <taxon>Sedimentisphaerales</taxon>
        <taxon>Anaerobacaceae</taxon>
        <taxon>Anaerobaca</taxon>
    </lineage>
</organism>
<sequence>MTAYEGADRVAEVYFGVVEPPVVAQRDITISAPVSSQQTEEKPLECSGMAWADGRLILASDRHGLALFTCPIDLRHMTIGMPTAHVVIGNEQELLDDAESLTVRVGRRGEPIVYVLCSLSNDPDELPLPKRRHMLRMALRDLDPARVARPVVLSAGKVRDLINEHFEAVGIEAYRTFHAEFSGGDRNTYRWGNVEGMCFMPDGRRVLLGMRNPLLGSHALMAVVEGVDEAFDARDPSRFRLVDLFAIDLGDRGVSDLAWDPLTKGYLIAAGKSAGPKRSKDQAFPPNTLDSALFWWSGHKLDRPILFARFPDMKVEAVCRLGPTRFIAVGSDEGDVSEGRPQQQQSVITILYFTGVDVGHRDR</sequence>
<comment type="caution">
    <text evidence="1">The sequence shown here is derived from an EMBL/GenBank/DDBJ whole genome shotgun (WGS) entry which is preliminary data.</text>
</comment>
<evidence type="ECO:0000313" key="2">
    <source>
        <dbReference type="Proteomes" id="UP001431776"/>
    </source>
</evidence>
<evidence type="ECO:0000313" key="1">
    <source>
        <dbReference type="EMBL" id="MDI6450594.1"/>
    </source>
</evidence>
<dbReference type="Proteomes" id="UP001431776">
    <property type="component" value="Unassembled WGS sequence"/>
</dbReference>
<accession>A0AAW6U4J6</accession>
<dbReference type="RefSeq" id="WP_349246004.1">
    <property type="nucleotide sequence ID" value="NZ_JASCXX010000022.1"/>
</dbReference>
<protein>
    <recommendedName>
        <fullName evidence="3">DUF3616 domain-containing protein</fullName>
    </recommendedName>
</protein>
<dbReference type="SUPFAM" id="SSF63829">
    <property type="entry name" value="Calcium-dependent phosphotriesterase"/>
    <property type="match status" value="1"/>
</dbReference>
<reference evidence="1" key="1">
    <citation type="submission" date="2023-05" db="EMBL/GenBank/DDBJ databases">
        <title>Anaerotaeda fermentans gen. nov., sp. nov., a novel anaerobic planctomycete of the new family within the order Sedimentisphaerales isolated from Taman Peninsula, Russia.</title>
        <authorList>
            <person name="Khomyakova M.A."/>
            <person name="Merkel A.Y."/>
            <person name="Slobodkin A.I."/>
        </authorList>
    </citation>
    <scope>NUCLEOTIDE SEQUENCE</scope>
    <source>
        <strain evidence="1">M17dextr</strain>
    </source>
</reference>
<dbReference type="AlphaFoldDB" id="A0AAW6U4J6"/>
<evidence type="ECO:0008006" key="3">
    <source>
        <dbReference type="Google" id="ProtNLM"/>
    </source>
</evidence>